<sequence length="138" mass="15684">MTVLNPLRRLSTVALLAAQLLGASAHAASNNAYVDMFCIYNSTDRNINFEYRGGSGGNWHSGTVKVNEWFGAWWPNGTVDHAEIRFDSDMSGDDWYEDYVLDLRTGMATSCSNNGKDYHFDWWEDSRYFIDLYDGSGR</sequence>
<reference evidence="2 3" key="1">
    <citation type="submission" date="2020-08" db="EMBL/GenBank/DDBJ databases">
        <title>Genomic Encyclopedia of Type Strains, Phase IV (KMG-IV): sequencing the most valuable type-strain genomes for metagenomic binning, comparative biology and taxonomic classification.</title>
        <authorList>
            <person name="Goeker M."/>
        </authorList>
    </citation>
    <scope>NUCLEOTIDE SEQUENCE [LARGE SCALE GENOMIC DNA]</scope>
    <source>
        <strain evidence="2 3">DSM 27939</strain>
    </source>
</reference>
<dbReference type="RefSeq" id="WP_184137581.1">
    <property type="nucleotide sequence ID" value="NZ_JACHFL010000022.1"/>
</dbReference>
<dbReference type="AlphaFoldDB" id="A0A7W8NGR1"/>
<keyword evidence="3" id="KW-1185">Reference proteome</keyword>
<evidence type="ECO:0000313" key="2">
    <source>
        <dbReference type="EMBL" id="MBB5365791.1"/>
    </source>
</evidence>
<accession>A0A7W8NGR1</accession>
<dbReference type="Proteomes" id="UP000552709">
    <property type="component" value="Unassembled WGS sequence"/>
</dbReference>
<keyword evidence="1" id="KW-0732">Signal</keyword>
<protein>
    <submittedName>
        <fullName evidence="2">Uncharacterized protein</fullName>
    </submittedName>
</protein>
<proteinExistence type="predicted"/>
<feature type="chain" id="PRO_5030937647" evidence="1">
    <location>
        <begin position="28"/>
        <end position="138"/>
    </location>
</feature>
<dbReference type="EMBL" id="JACHFL010000022">
    <property type="protein sequence ID" value="MBB5365791.1"/>
    <property type="molecule type" value="Genomic_DNA"/>
</dbReference>
<organism evidence="2 3">
    <name type="scientific">Deinococcus humi</name>
    <dbReference type="NCBI Taxonomy" id="662880"/>
    <lineage>
        <taxon>Bacteria</taxon>
        <taxon>Thermotogati</taxon>
        <taxon>Deinococcota</taxon>
        <taxon>Deinococci</taxon>
        <taxon>Deinococcales</taxon>
        <taxon>Deinococcaceae</taxon>
        <taxon>Deinococcus</taxon>
    </lineage>
</organism>
<gene>
    <name evidence="2" type="ORF">HNQ08_004917</name>
</gene>
<evidence type="ECO:0000313" key="3">
    <source>
        <dbReference type="Proteomes" id="UP000552709"/>
    </source>
</evidence>
<feature type="signal peptide" evidence="1">
    <location>
        <begin position="1"/>
        <end position="27"/>
    </location>
</feature>
<name>A0A7W8NGR1_9DEIO</name>
<evidence type="ECO:0000256" key="1">
    <source>
        <dbReference type="SAM" id="SignalP"/>
    </source>
</evidence>
<comment type="caution">
    <text evidence="2">The sequence shown here is derived from an EMBL/GenBank/DDBJ whole genome shotgun (WGS) entry which is preliminary data.</text>
</comment>